<evidence type="ECO:0000313" key="3">
    <source>
        <dbReference type="EMBL" id="TGZ37235.1"/>
    </source>
</evidence>
<gene>
    <name evidence="3" type="ORF">DBV15_12849</name>
</gene>
<protein>
    <submittedName>
        <fullName evidence="3">Kinesin-like protein</fullName>
    </submittedName>
</protein>
<dbReference type="Gene3D" id="3.40.850.10">
    <property type="entry name" value="Kinesin motor domain"/>
    <property type="match status" value="1"/>
</dbReference>
<dbReference type="AlphaFoldDB" id="A0A4S2JM08"/>
<evidence type="ECO:0000256" key="1">
    <source>
        <dbReference type="ARBA" id="ARBA00022741"/>
    </source>
</evidence>
<proteinExistence type="predicted"/>
<organism evidence="3 4">
    <name type="scientific">Temnothorax longispinosus</name>
    <dbReference type="NCBI Taxonomy" id="300112"/>
    <lineage>
        <taxon>Eukaryota</taxon>
        <taxon>Metazoa</taxon>
        <taxon>Ecdysozoa</taxon>
        <taxon>Arthropoda</taxon>
        <taxon>Hexapoda</taxon>
        <taxon>Insecta</taxon>
        <taxon>Pterygota</taxon>
        <taxon>Neoptera</taxon>
        <taxon>Endopterygota</taxon>
        <taxon>Hymenoptera</taxon>
        <taxon>Apocrita</taxon>
        <taxon>Aculeata</taxon>
        <taxon>Formicoidea</taxon>
        <taxon>Formicidae</taxon>
        <taxon>Myrmicinae</taxon>
        <taxon>Temnothorax</taxon>
    </lineage>
</organism>
<dbReference type="EMBL" id="QBLH01003573">
    <property type="protein sequence ID" value="TGZ37235.1"/>
    <property type="molecule type" value="Genomic_DNA"/>
</dbReference>
<comment type="caution">
    <text evidence="3">The sequence shown here is derived from an EMBL/GenBank/DDBJ whole genome shotgun (WGS) entry which is preliminary data.</text>
</comment>
<name>A0A4S2JM08_9HYME</name>
<accession>A0A4S2JM08</accession>
<keyword evidence="2" id="KW-0067">ATP-binding</keyword>
<evidence type="ECO:0000313" key="4">
    <source>
        <dbReference type="Proteomes" id="UP000310200"/>
    </source>
</evidence>
<dbReference type="GO" id="GO:0005524">
    <property type="term" value="F:ATP binding"/>
    <property type="evidence" value="ECO:0007669"/>
    <property type="project" value="UniProtKB-KW"/>
</dbReference>
<dbReference type="STRING" id="300112.A0A4S2JM08"/>
<reference evidence="3 4" key="1">
    <citation type="journal article" date="2019" name="Philos. Trans. R. Soc. Lond., B, Biol. Sci.">
        <title>Ant behaviour and brain gene expression of defending hosts depend on the ecological success of the intruding social parasite.</title>
        <authorList>
            <person name="Kaur R."/>
            <person name="Stoldt M."/>
            <person name="Jongepier E."/>
            <person name="Feldmeyer B."/>
            <person name="Menzel F."/>
            <person name="Bornberg-Bauer E."/>
            <person name="Foitzik S."/>
        </authorList>
    </citation>
    <scope>NUCLEOTIDE SEQUENCE [LARGE SCALE GENOMIC DNA]</scope>
    <source>
        <tissue evidence="3">Whole body</tissue>
    </source>
</reference>
<keyword evidence="1" id="KW-0547">Nucleotide-binding</keyword>
<sequence length="170" mass="20000">MANLMKIQLEQYFLHLRKPSMCTYSVVRSNNLLKLLKDDLTVTSVIRFVSHVHITREDLDVTLSTMRLTAKIAKLKPIRTMRHIQPRTELIVQQLREQVNTLKKELELNDMFLHQEALPNISKSRLEQISRDVMNFLQGFISELTLFNVTQARVLVNVVKQLYKFVFLTF</sequence>
<dbReference type="Proteomes" id="UP000310200">
    <property type="component" value="Unassembled WGS sequence"/>
</dbReference>
<keyword evidence="4" id="KW-1185">Reference proteome</keyword>
<dbReference type="InterPro" id="IPR036961">
    <property type="entry name" value="Kinesin_motor_dom_sf"/>
</dbReference>
<evidence type="ECO:0000256" key="2">
    <source>
        <dbReference type="ARBA" id="ARBA00022840"/>
    </source>
</evidence>